<dbReference type="AlphaFoldDB" id="A0A2U3NYY6"/>
<dbReference type="STRING" id="1841860.GCA_900157375_04583"/>
<dbReference type="Proteomes" id="UP000240988">
    <property type="component" value="Unassembled WGS sequence"/>
</dbReference>
<proteinExistence type="predicted"/>
<evidence type="ECO:0000313" key="2">
    <source>
        <dbReference type="Proteomes" id="UP000240988"/>
    </source>
</evidence>
<evidence type="ECO:0000313" key="1">
    <source>
        <dbReference type="EMBL" id="SPM36739.1"/>
    </source>
</evidence>
<keyword evidence="2" id="KW-1185">Reference proteome</keyword>
<dbReference type="EMBL" id="FUFA01000005">
    <property type="protein sequence ID" value="SPM36739.1"/>
    <property type="molecule type" value="Genomic_DNA"/>
</dbReference>
<organism evidence="1 2">
    <name type="scientific">Mycobacterium rhizamassiliense</name>
    <dbReference type="NCBI Taxonomy" id="1841860"/>
    <lineage>
        <taxon>Bacteria</taxon>
        <taxon>Bacillati</taxon>
        <taxon>Actinomycetota</taxon>
        <taxon>Actinomycetes</taxon>
        <taxon>Mycobacteriales</taxon>
        <taxon>Mycobacteriaceae</taxon>
        <taxon>Mycobacterium</taxon>
    </lineage>
</organism>
<sequence>MESTNVELHLTCPFGATVSGSTESSGRLAALGYTFTTTGGAGR</sequence>
<gene>
    <name evidence="1" type="ORF">MRAB57_4580</name>
</gene>
<name>A0A2U3NYY6_9MYCO</name>
<protein>
    <submittedName>
        <fullName evidence="1">Mycobacterium rhizamassiliense ORFan</fullName>
    </submittedName>
</protein>
<accession>A0A2U3NYY6</accession>
<reference evidence="1 2" key="1">
    <citation type="submission" date="2017-01" db="EMBL/GenBank/DDBJ databases">
        <authorList>
            <consortium name="Urmite Genomes"/>
        </authorList>
    </citation>
    <scope>NUCLEOTIDE SEQUENCE [LARGE SCALE GENOMIC DNA]</scope>
    <source>
        <strain evidence="1 2">AB57</strain>
    </source>
</reference>